<dbReference type="Proteomes" id="UP000620124">
    <property type="component" value="Unassembled WGS sequence"/>
</dbReference>
<dbReference type="Gene3D" id="3.40.50.300">
    <property type="entry name" value="P-loop containing nucleotide triphosphate hydrolases"/>
    <property type="match status" value="1"/>
</dbReference>
<organism evidence="2 3">
    <name type="scientific">Mycena venus</name>
    <dbReference type="NCBI Taxonomy" id="2733690"/>
    <lineage>
        <taxon>Eukaryota</taxon>
        <taxon>Fungi</taxon>
        <taxon>Dikarya</taxon>
        <taxon>Basidiomycota</taxon>
        <taxon>Agaricomycotina</taxon>
        <taxon>Agaricomycetes</taxon>
        <taxon>Agaricomycetidae</taxon>
        <taxon>Agaricales</taxon>
        <taxon>Marasmiineae</taxon>
        <taxon>Mycenaceae</taxon>
        <taxon>Mycena</taxon>
    </lineage>
</organism>
<protein>
    <recommendedName>
        <fullName evidence="1">Novel STAND NTPase 1 domain-containing protein</fullName>
    </recommendedName>
</protein>
<dbReference type="SUPFAM" id="SSF48452">
    <property type="entry name" value="TPR-like"/>
    <property type="match status" value="1"/>
</dbReference>
<dbReference type="PANTHER" id="PTHR47691:SF3">
    <property type="entry name" value="HTH-TYPE TRANSCRIPTIONAL REGULATOR RV0890C-RELATED"/>
    <property type="match status" value="1"/>
</dbReference>
<keyword evidence="3" id="KW-1185">Reference proteome</keyword>
<dbReference type="AlphaFoldDB" id="A0A8H7D821"/>
<dbReference type="PANTHER" id="PTHR47691">
    <property type="entry name" value="REGULATOR-RELATED"/>
    <property type="match status" value="1"/>
</dbReference>
<comment type="caution">
    <text evidence="2">The sequence shown here is derived from an EMBL/GenBank/DDBJ whole genome shotgun (WGS) entry which is preliminary data.</text>
</comment>
<reference evidence="2" key="1">
    <citation type="submission" date="2020-05" db="EMBL/GenBank/DDBJ databases">
        <title>Mycena genomes resolve the evolution of fungal bioluminescence.</title>
        <authorList>
            <person name="Tsai I.J."/>
        </authorList>
    </citation>
    <scope>NUCLEOTIDE SEQUENCE</scope>
    <source>
        <strain evidence="2">CCC161011</strain>
    </source>
</reference>
<dbReference type="Gene3D" id="1.25.40.10">
    <property type="entry name" value="Tetratricopeptide repeat domain"/>
    <property type="match status" value="1"/>
</dbReference>
<dbReference type="InterPro" id="IPR011990">
    <property type="entry name" value="TPR-like_helical_dom_sf"/>
</dbReference>
<dbReference type="InterPro" id="IPR027417">
    <property type="entry name" value="P-loop_NTPase"/>
</dbReference>
<dbReference type="InterPro" id="IPR059179">
    <property type="entry name" value="MLKL-like_MCAfunc"/>
</dbReference>
<dbReference type="InterPro" id="IPR049052">
    <property type="entry name" value="nSTAND1"/>
</dbReference>
<dbReference type="InterPro" id="IPR036537">
    <property type="entry name" value="Adaptor_Cbl_N_dom_sf"/>
</dbReference>
<gene>
    <name evidence="2" type="ORF">MVEN_00574300</name>
</gene>
<sequence>MPGCFAWCPRQVKTPSQSIIETKSSKRLSDLENQVTPSTAMYAIDGGLAFAEALESVSDLIPIPLLSNFVGVAIKVLEACEEATIIEENVKDLQGRVYNLTLVVIHTVPVSGNTSVELRGRIKQLQSLLDIIIADLTKIKEQKKWLLVFFRTMNKERIDKCKERLNAALEQFNVGSQLRVEDLLEKIKSDYSAFAAQLNRIEEAVHKTNQPHNAPLPRQDMPPPPHIFFGREHVVDNIVSLLVSEHASRVCIAGVGGMGKTSVALAVIDSATIKDAFAKRYIFWVPCVEAKSADLLRRILYAQLRITAESYDSLDPLIAELDASKERRLLLLDNFETPWLSGQPEDQTRVGDILVRLAALSHISLLVTMTSGFAPGDIQWQTIELPSLDPTAARNTFETLYPAVADSPKLEELSKALDRNPLAITLMAAHGKGSHASADDLLQEWNTTGTEMISRVDRAISMSVHRVEVMESNHNALTLFAILSMIPAGTTGINLRWWAPNLTSYLAPVQILRTAALIEQDDESFETSRIFVRTTIQYMPPVIRFVIDHRSTPDDSTFKSDLKALASEETNIQGLLMQIDVHTSRPRALEALIAFAFYQSWTKPSTVLASHAVMIATAAHEDPDVPDPDAAARRVAEAHQCLGKTLFRLDQYNEAYAHFEEARGRFKDLPGGPDLPHAGECSLELLRTQMFINIADGDELEPLVEELKASLSHDENQKYHVARGLFAVGYFLWWSRAEDEDTLNKLGTAKQIFEELDCPASTAECLYVMARTYIRRYEHLEGLPLAREALGKAEQSGDALLISDIALTVAGCLIALELYDEALGSVEQSLSSAQAVGNPLGIAQNLEFLGYCCAAKMDLPGARIAYEGARMQFAKIKSVQARNSLAICSVNLEELGRITEIDKIALSALKQSDFVHN</sequence>
<name>A0A8H7D821_9AGAR</name>
<dbReference type="Gene3D" id="1.20.930.20">
    <property type="entry name" value="Adaptor protein Cbl, N-terminal domain"/>
    <property type="match status" value="1"/>
</dbReference>
<dbReference type="OrthoDB" id="1534087at2759"/>
<proteinExistence type="predicted"/>
<dbReference type="CDD" id="cd21037">
    <property type="entry name" value="MLKL_NTD"/>
    <property type="match status" value="1"/>
</dbReference>
<dbReference type="Pfam" id="PF20703">
    <property type="entry name" value="nSTAND1"/>
    <property type="match status" value="1"/>
</dbReference>
<dbReference type="SUPFAM" id="SSF52540">
    <property type="entry name" value="P-loop containing nucleoside triphosphate hydrolases"/>
    <property type="match status" value="1"/>
</dbReference>
<dbReference type="EMBL" id="JACAZI010000004">
    <property type="protein sequence ID" value="KAF7362278.1"/>
    <property type="molecule type" value="Genomic_DNA"/>
</dbReference>
<accession>A0A8H7D821</accession>
<evidence type="ECO:0000313" key="3">
    <source>
        <dbReference type="Proteomes" id="UP000620124"/>
    </source>
</evidence>
<feature type="domain" description="Novel STAND NTPase 1" evidence="1">
    <location>
        <begin position="226"/>
        <end position="374"/>
    </location>
</feature>
<evidence type="ECO:0000259" key="1">
    <source>
        <dbReference type="Pfam" id="PF20703"/>
    </source>
</evidence>
<evidence type="ECO:0000313" key="2">
    <source>
        <dbReference type="EMBL" id="KAF7362278.1"/>
    </source>
</evidence>
<dbReference type="GO" id="GO:0007166">
    <property type="term" value="P:cell surface receptor signaling pathway"/>
    <property type="evidence" value="ECO:0007669"/>
    <property type="project" value="InterPro"/>
</dbReference>